<keyword evidence="1" id="KW-0175">Coiled coil</keyword>
<protein>
    <submittedName>
        <fullName evidence="2">Uncharacterized protein</fullName>
    </submittedName>
</protein>
<dbReference type="OrthoDB" id="9066681at2"/>
<keyword evidence="3" id="KW-1185">Reference proteome</keyword>
<evidence type="ECO:0000313" key="2">
    <source>
        <dbReference type="EMBL" id="TDD53358.1"/>
    </source>
</evidence>
<proteinExistence type="predicted"/>
<dbReference type="AlphaFoldDB" id="A0A4R4Z5H0"/>
<reference evidence="2 3" key="1">
    <citation type="submission" date="2019-03" db="EMBL/GenBank/DDBJ databases">
        <title>Draft genome sequences of novel Actinobacteria.</title>
        <authorList>
            <person name="Sahin N."/>
            <person name="Ay H."/>
            <person name="Saygin H."/>
        </authorList>
    </citation>
    <scope>NUCLEOTIDE SEQUENCE [LARGE SCALE GENOMIC DNA]</scope>
    <source>
        <strain evidence="2 3">7K502</strain>
    </source>
</reference>
<dbReference type="EMBL" id="SMKW01000009">
    <property type="protein sequence ID" value="TDD53358.1"/>
    <property type="molecule type" value="Genomic_DNA"/>
</dbReference>
<evidence type="ECO:0000256" key="1">
    <source>
        <dbReference type="SAM" id="Coils"/>
    </source>
</evidence>
<sequence>MSEYQYYEFVAVGQPLNAHEQAEVRSLSTRADITATRFVNEYHWGNFRGDPHRMIERYYDAHLYLANWGTRRIMLRLPRKLLDLDVAEQYYVGDEVTGWVTEEHVVLDFMSDDESGDDWDIDPHGSLSAIVGVRGELVAGDHRALYLAWLAGYGTWERDEYSFDRAADDEFEPPVPPGLHTLTAAQRELADFLRLDDDLLAVAAETSPPLEQTTDDPSELIAWVTNLSPAEKDHFLLRVVQDRAATVRMEMLRRFRDETTTAIIPDAPRRTVAELLDKAARRRVEWQRREDAQRAAEQARREKARALALQQRLDKLARDEDDAWSRVDAMIATRKPAEYDAAVTLLTDLRALAERDGRTHEFTQRSTALRQQHARKPSLLVRLDQAHL</sequence>
<dbReference type="Proteomes" id="UP000294947">
    <property type="component" value="Unassembled WGS sequence"/>
</dbReference>
<accession>A0A4R4Z5H0</accession>
<gene>
    <name evidence="2" type="ORF">E1288_09600</name>
</gene>
<evidence type="ECO:0000313" key="3">
    <source>
        <dbReference type="Proteomes" id="UP000294947"/>
    </source>
</evidence>
<dbReference type="RefSeq" id="WP_132483442.1">
    <property type="nucleotide sequence ID" value="NZ_SMKW01000009.1"/>
</dbReference>
<comment type="caution">
    <text evidence="2">The sequence shown here is derived from an EMBL/GenBank/DDBJ whole genome shotgun (WGS) entry which is preliminary data.</text>
</comment>
<name>A0A4R4Z5H0_9PSEU</name>
<organism evidence="2 3">
    <name type="scientific">Saccharopolyspora elongata</name>
    <dbReference type="NCBI Taxonomy" id="2530387"/>
    <lineage>
        <taxon>Bacteria</taxon>
        <taxon>Bacillati</taxon>
        <taxon>Actinomycetota</taxon>
        <taxon>Actinomycetes</taxon>
        <taxon>Pseudonocardiales</taxon>
        <taxon>Pseudonocardiaceae</taxon>
        <taxon>Saccharopolyspora</taxon>
    </lineage>
</organism>
<feature type="coiled-coil region" evidence="1">
    <location>
        <begin position="289"/>
        <end position="319"/>
    </location>
</feature>